<accession>A0A9D4QF86</accession>
<dbReference type="SUPFAM" id="SSF52540">
    <property type="entry name" value="P-loop containing nucleoside triphosphate hydrolases"/>
    <property type="match status" value="1"/>
</dbReference>
<dbReference type="InterPro" id="IPR003959">
    <property type="entry name" value="ATPase_AAA_core"/>
</dbReference>
<dbReference type="Gene3D" id="1.10.8.60">
    <property type="match status" value="1"/>
</dbReference>
<evidence type="ECO:0000313" key="2">
    <source>
        <dbReference type="EMBL" id="KAH7981728.1"/>
    </source>
</evidence>
<dbReference type="GO" id="GO:0005524">
    <property type="term" value="F:ATP binding"/>
    <property type="evidence" value="ECO:0007669"/>
    <property type="project" value="InterPro"/>
</dbReference>
<organism evidence="2 3">
    <name type="scientific">Rhipicephalus sanguineus</name>
    <name type="common">Brown dog tick</name>
    <name type="synonym">Ixodes sanguineus</name>
    <dbReference type="NCBI Taxonomy" id="34632"/>
    <lineage>
        <taxon>Eukaryota</taxon>
        <taxon>Metazoa</taxon>
        <taxon>Ecdysozoa</taxon>
        <taxon>Arthropoda</taxon>
        <taxon>Chelicerata</taxon>
        <taxon>Arachnida</taxon>
        <taxon>Acari</taxon>
        <taxon>Parasitiformes</taxon>
        <taxon>Ixodida</taxon>
        <taxon>Ixodoidea</taxon>
        <taxon>Ixodidae</taxon>
        <taxon>Rhipicephalinae</taxon>
        <taxon>Rhipicephalus</taxon>
        <taxon>Rhipicephalus</taxon>
    </lineage>
</organism>
<keyword evidence="3" id="KW-1185">Reference proteome</keyword>
<dbReference type="PANTHER" id="PTHR23074:SF83">
    <property type="entry name" value="VACUOLAR PROTEIN SORTING-ASSOCIATED PROTEIN 4A"/>
    <property type="match status" value="1"/>
</dbReference>
<dbReference type="GO" id="GO:0016887">
    <property type="term" value="F:ATP hydrolysis activity"/>
    <property type="evidence" value="ECO:0007669"/>
    <property type="project" value="InterPro"/>
</dbReference>
<evidence type="ECO:0000313" key="3">
    <source>
        <dbReference type="Proteomes" id="UP000821837"/>
    </source>
</evidence>
<proteinExistence type="predicted"/>
<dbReference type="Gene3D" id="3.40.50.300">
    <property type="entry name" value="P-loop containing nucleotide triphosphate hydrolases"/>
    <property type="match status" value="1"/>
</dbReference>
<comment type="caution">
    <text evidence="2">The sequence shown here is derived from an EMBL/GenBank/DDBJ whole genome shotgun (WGS) entry which is preliminary data.</text>
</comment>
<reference evidence="2" key="2">
    <citation type="submission" date="2021-09" db="EMBL/GenBank/DDBJ databases">
        <authorList>
            <person name="Jia N."/>
            <person name="Wang J."/>
            <person name="Shi W."/>
            <person name="Du L."/>
            <person name="Sun Y."/>
            <person name="Zhan W."/>
            <person name="Jiang J."/>
            <person name="Wang Q."/>
            <person name="Zhang B."/>
            <person name="Ji P."/>
            <person name="Sakyi L.B."/>
            <person name="Cui X."/>
            <person name="Yuan T."/>
            <person name="Jiang B."/>
            <person name="Yang W."/>
            <person name="Lam T.T.-Y."/>
            <person name="Chang Q."/>
            <person name="Ding S."/>
            <person name="Wang X."/>
            <person name="Zhu J."/>
            <person name="Ruan X."/>
            <person name="Zhao L."/>
            <person name="Wei J."/>
            <person name="Que T."/>
            <person name="Du C."/>
            <person name="Cheng J."/>
            <person name="Dai P."/>
            <person name="Han X."/>
            <person name="Huang E."/>
            <person name="Gao Y."/>
            <person name="Liu J."/>
            <person name="Shao H."/>
            <person name="Ye R."/>
            <person name="Li L."/>
            <person name="Wei W."/>
            <person name="Wang X."/>
            <person name="Wang C."/>
            <person name="Huo Q."/>
            <person name="Li W."/>
            <person name="Guo W."/>
            <person name="Chen H."/>
            <person name="Chen S."/>
            <person name="Zhou L."/>
            <person name="Zhou L."/>
            <person name="Ni X."/>
            <person name="Tian J."/>
            <person name="Zhou Y."/>
            <person name="Sheng Y."/>
            <person name="Liu T."/>
            <person name="Pan Y."/>
            <person name="Xia L."/>
            <person name="Li J."/>
            <person name="Zhao F."/>
            <person name="Cao W."/>
        </authorList>
    </citation>
    <scope>NUCLEOTIDE SEQUENCE</scope>
    <source>
        <strain evidence="2">Rsan-2018</strain>
        <tissue evidence="2">Larvae</tissue>
    </source>
</reference>
<evidence type="ECO:0000259" key="1">
    <source>
        <dbReference type="SMART" id="SM00382"/>
    </source>
</evidence>
<dbReference type="Proteomes" id="UP000821837">
    <property type="component" value="Chromosome 1"/>
</dbReference>
<dbReference type="PANTHER" id="PTHR23074">
    <property type="entry name" value="AAA DOMAIN-CONTAINING"/>
    <property type="match status" value="1"/>
</dbReference>
<reference evidence="2" key="1">
    <citation type="journal article" date="2020" name="Cell">
        <title>Large-Scale Comparative Analyses of Tick Genomes Elucidate Their Genetic Diversity and Vector Capacities.</title>
        <authorList>
            <consortium name="Tick Genome and Microbiome Consortium (TIGMIC)"/>
            <person name="Jia N."/>
            <person name="Wang J."/>
            <person name="Shi W."/>
            <person name="Du L."/>
            <person name="Sun Y."/>
            <person name="Zhan W."/>
            <person name="Jiang J.F."/>
            <person name="Wang Q."/>
            <person name="Zhang B."/>
            <person name="Ji P."/>
            <person name="Bell-Sakyi L."/>
            <person name="Cui X.M."/>
            <person name="Yuan T.T."/>
            <person name="Jiang B.G."/>
            <person name="Yang W.F."/>
            <person name="Lam T.T."/>
            <person name="Chang Q.C."/>
            <person name="Ding S.J."/>
            <person name="Wang X.J."/>
            <person name="Zhu J.G."/>
            <person name="Ruan X.D."/>
            <person name="Zhao L."/>
            <person name="Wei J.T."/>
            <person name="Ye R.Z."/>
            <person name="Que T.C."/>
            <person name="Du C.H."/>
            <person name="Zhou Y.H."/>
            <person name="Cheng J.X."/>
            <person name="Dai P.F."/>
            <person name="Guo W.B."/>
            <person name="Han X.H."/>
            <person name="Huang E.J."/>
            <person name="Li L.F."/>
            <person name="Wei W."/>
            <person name="Gao Y.C."/>
            <person name="Liu J.Z."/>
            <person name="Shao H.Z."/>
            <person name="Wang X."/>
            <person name="Wang C.C."/>
            <person name="Yang T.C."/>
            <person name="Huo Q.B."/>
            <person name="Li W."/>
            <person name="Chen H.Y."/>
            <person name="Chen S.E."/>
            <person name="Zhou L.G."/>
            <person name="Ni X.B."/>
            <person name="Tian J.H."/>
            <person name="Sheng Y."/>
            <person name="Liu T."/>
            <person name="Pan Y.S."/>
            <person name="Xia L.Y."/>
            <person name="Li J."/>
            <person name="Zhao F."/>
            <person name="Cao W.C."/>
        </authorList>
    </citation>
    <scope>NUCLEOTIDE SEQUENCE</scope>
    <source>
        <strain evidence="2">Rsan-2018</strain>
    </source>
</reference>
<dbReference type="GO" id="GO:0007033">
    <property type="term" value="P:vacuole organization"/>
    <property type="evidence" value="ECO:0007669"/>
    <property type="project" value="TreeGrafter"/>
</dbReference>
<dbReference type="EMBL" id="JABSTV010001245">
    <property type="protein sequence ID" value="KAH7981728.1"/>
    <property type="molecule type" value="Genomic_DNA"/>
</dbReference>
<dbReference type="SMART" id="SM00382">
    <property type="entry name" value="AAA"/>
    <property type="match status" value="1"/>
</dbReference>
<feature type="domain" description="AAA+ ATPase" evidence="1">
    <location>
        <begin position="147"/>
        <end position="285"/>
    </location>
</feature>
<dbReference type="GO" id="GO:0016197">
    <property type="term" value="P:endosomal transport"/>
    <property type="evidence" value="ECO:0007669"/>
    <property type="project" value="TreeGrafter"/>
</dbReference>
<dbReference type="SUPFAM" id="SSF116846">
    <property type="entry name" value="MIT domain"/>
    <property type="match status" value="1"/>
</dbReference>
<dbReference type="VEuPathDB" id="VectorBase:RSAN_031563"/>
<protein>
    <recommendedName>
        <fullName evidence="1">AAA+ ATPase domain-containing protein</fullName>
    </recommendedName>
</protein>
<dbReference type="InterPro" id="IPR050304">
    <property type="entry name" value="MT-severing_AAA_ATPase"/>
</dbReference>
<dbReference type="InterPro" id="IPR036181">
    <property type="entry name" value="MIT_dom_sf"/>
</dbReference>
<dbReference type="AlphaFoldDB" id="A0A9D4QF86"/>
<name>A0A9D4QF86_RHISA</name>
<dbReference type="InterPro" id="IPR027417">
    <property type="entry name" value="P-loop_NTPase"/>
</dbReference>
<dbReference type="Pfam" id="PF00004">
    <property type="entry name" value="AAA"/>
    <property type="match status" value="1"/>
</dbReference>
<sequence length="478" mass="52878">MRSKTVMTSQPASAATDVKIAVDLSKQAADEEAKKQFANAYRIYRKTVEAYLNATLAVRTMCAPYIERVLRLKDHARDIDQDVLCAGMPEMSCIHQLSLLGLLLPPWCLTAVTVSAKRRICYTNDIVGIDSVKNKLAQILMNPKARGASVILLYGPHGSGKSFIVRAIASKYPDKPVFIVNIEALMAATFQHEGIKLASSIIKNFRKHDCAILVLEDLDRLYSHRAEGIGREIDAMRKEILAYMQEVKEKREFREVIIATARKPWRLEKSMLETFQTKIWLPPPSFNERVAIITRELGKVRCPSFSESDVHDLASRTEHYSCYQVMSILRLALARNFENLESIRLKEDAERVDHVTKDDILVVSEILPPDMSEDDMVKYREFTSASTAVPMRGSSAVSVTNLQAGVHSSSTVLPSSAAGAAESSRVSTVIDGRVSAAISSASKAATDIRVDNSARNSVPGHTDTAPEFSRLVIHNGSA</sequence>
<gene>
    <name evidence="2" type="ORF">HPB52_000974</name>
</gene>
<dbReference type="InterPro" id="IPR003593">
    <property type="entry name" value="AAA+_ATPase"/>
</dbReference>